<dbReference type="AlphaFoldDB" id="F0UEC4"/>
<reference evidence="2" key="1">
    <citation type="submission" date="2008-07" db="EMBL/GenBank/DDBJ databases">
        <title>Annotation of Ajellomyces capsulatus strain H88.</title>
        <authorList>
            <person name="Champion M."/>
            <person name="Cuomo C."/>
            <person name="Ma L.-J."/>
            <person name="Henn M.R."/>
            <person name="Sil A."/>
            <person name="Goldman B."/>
            <person name="Young S.K."/>
            <person name="Kodira C.D."/>
            <person name="Zeng Q."/>
            <person name="Koehrsen M."/>
            <person name="Alvarado L."/>
            <person name="Berlin A."/>
            <person name="Borenstein D."/>
            <person name="Chen Z."/>
            <person name="Engels R."/>
            <person name="Freedman E."/>
            <person name="Gellesch M."/>
            <person name="Goldberg J."/>
            <person name="Griggs A."/>
            <person name="Gujja S."/>
            <person name="Heiman D."/>
            <person name="Hepburn T."/>
            <person name="Howarth C."/>
            <person name="Jen D."/>
            <person name="Larson L."/>
            <person name="Lewis B."/>
            <person name="Mehta T."/>
            <person name="Park D."/>
            <person name="Pearson M."/>
            <person name="Roberts A."/>
            <person name="Saif S."/>
            <person name="Shea T."/>
            <person name="Shenoy N."/>
            <person name="Sisk P."/>
            <person name="Stolte C."/>
            <person name="Sykes S."/>
            <person name="Walk T."/>
            <person name="White J."/>
            <person name="Yandava C."/>
            <person name="Klein B."/>
            <person name="McEwen J.G."/>
            <person name="Puccia R."/>
            <person name="Goldman G.H."/>
            <person name="Felipe M.S."/>
            <person name="Nino-Vega G."/>
            <person name="San-Blas G."/>
            <person name="Taylor J."/>
            <person name="Mendoza L."/>
            <person name="Galagan J."/>
            <person name="Nusbaum C."/>
            <person name="Birren B."/>
        </authorList>
    </citation>
    <scope>NUCLEOTIDE SEQUENCE [LARGE SCALE GENOMIC DNA]</scope>
    <source>
        <strain evidence="2">H88</strain>
    </source>
</reference>
<dbReference type="Proteomes" id="UP000008142">
    <property type="component" value="Unassembled WGS sequence"/>
</dbReference>
<dbReference type="HOGENOM" id="CLU_1694988_0_0_1"/>
<sequence>MICGYGASPRRMEVPAARLWRFLIEPLHEPGHLRLSENFPVWQPSSVRRVFHPKGSSPTLCSSRSSFGVPTPILLGCLPVRIHLEYAGDNHRAQRKSPGAGLASKQAYTGLVKTSIYIYLLELATTTEIRRMRVGRSFPNPKFGDPLYEMTQQGA</sequence>
<organism evidence="2">
    <name type="scientific">Ajellomyces capsulatus (strain H88)</name>
    <name type="common">Darling's disease fungus</name>
    <name type="synonym">Histoplasma capsulatum</name>
    <dbReference type="NCBI Taxonomy" id="544711"/>
    <lineage>
        <taxon>Eukaryota</taxon>
        <taxon>Fungi</taxon>
        <taxon>Dikarya</taxon>
        <taxon>Ascomycota</taxon>
        <taxon>Pezizomycotina</taxon>
        <taxon>Eurotiomycetes</taxon>
        <taxon>Eurotiomycetidae</taxon>
        <taxon>Onygenales</taxon>
        <taxon>Ajellomycetaceae</taxon>
        <taxon>Histoplasma</taxon>
    </lineage>
</organism>
<gene>
    <name evidence="1" type="ORF">HCEG_03869</name>
</gene>
<proteinExistence type="predicted"/>
<accession>F0UEC4</accession>
<name>F0UEC4_AJEC8</name>
<evidence type="ECO:0000313" key="2">
    <source>
        <dbReference type="Proteomes" id="UP000008142"/>
    </source>
</evidence>
<dbReference type="EMBL" id="DS990638">
    <property type="protein sequence ID" value="EGC44654.1"/>
    <property type="molecule type" value="Genomic_DNA"/>
</dbReference>
<evidence type="ECO:0000313" key="1">
    <source>
        <dbReference type="EMBL" id="EGC44654.1"/>
    </source>
</evidence>
<protein>
    <submittedName>
        <fullName evidence="1">Predicted protein</fullName>
    </submittedName>
</protein>